<dbReference type="Proteomes" id="UP000095283">
    <property type="component" value="Unplaced"/>
</dbReference>
<sequence length="147" mass="16380">MVLPSQTRNFSYSFLKVKHVLASCNFSTSCHRNVKIYPNAIEAVKDIPDNAKLLVGGYFGGTYSFSGSWNSRFLYAYWLWYFNPDPMCKASRCTIVEVEEIVEPGIICPNERGEEDADLINAGKESVTLLPGASIFGSDESFAMIRG</sequence>
<dbReference type="Gene3D" id="3.40.1080.10">
    <property type="entry name" value="Glutaconate Coenzyme A-transferase"/>
    <property type="match status" value="1"/>
</dbReference>
<dbReference type="AlphaFoldDB" id="A0A1I7XET1"/>
<protein>
    <submittedName>
        <fullName evidence="2">Peptidase S1 domain-containing protein</fullName>
    </submittedName>
</protein>
<dbReference type="PANTHER" id="PTHR13707:SF23">
    <property type="entry name" value="SUCCINYL-COA:3-KETOACID-COENZYME A TRANSFERASE"/>
    <property type="match status" value="1"/>
</dbReference>
<keyword evidence="1" id="KW-1185">Reference proteome</keyword>
<organism evidence="1 2">
    <name type="scientific">Heterorhabditis bacteriophora</name>
    <name type="common">Entomopathogenic nematode worm</name>
    <dbReference type="NCBI Taxonomy" id="37862"/>
    <lineage>
        <taxon>Eukaryota</taxon>
        <taxon>Metazoa</taxon>
        <taxon>Ecdysozoa</taxon>
        <taxon>Nematoda</taxon>
        <taxon>Chromadorea</taxon>
        <taxon>Rhabditida</taxon>
        <taxon>Rhabditina</taxon>
        <taxon>Rhabditomorpha</taxon>
        <taxon>Strongyloidea</taxon>
        <taxon>Heterorhabditidae</taxon>
        <taxon>Heterorhabditis</taxon>
    </lineage>
</organism>
<dbReference type="InterPro" id="IPR004165">
    <property type="entry name" value="CoA_trans_fam_I"/>
</dbReference>
<accession>A0A1I7XET1</accession>
<name>A0A1I7XET1_HETBA</name>
<dbReference type="PANTHER" id="PTHR13707">
    <property type="entry name" value="KETOACID-COENZYME A TRANSFERASE"/>
    <property type="match status" value="1"/>
</dbReference>
<reference evidence="2" key="1">
    <citation type="submission" date="2016-11" db="UniProtKB">
        <authorList>
            <consortium name="WormBaseParasite"/>
        </authorList>
    </citation>
    <scope>IDENTIFICATION</scope>
</reference>
<evidence type="ECO:0000313" key="1">
    <source>
        <dbReference type="Proteomes" id="UP000095283"/>
    </source>
</evidence>
<evidence type="ECO:0000313" key="2">
    <source>
        <dbReference type="WBParaSite" id="Hba_15976"/>
    </source>
</evidence>
<dbReference type="WBParaSite" id="Hba_15976">
    <property type="protein sequence ID" value="Hba_15976"/>
    <property type="gene ID" value="Hba_15976"/>
</dbReference>
<proteinExistence type="predicted"/>
<dbReference type="GO" id="GO:0008260">
    <property type="term" value="F:succinyl-CoA:3-oxo-acid CoA-transferase activity"/>
    <property type="evidence" value="ECO:0007669"/>
    <property type="project" value="TreeGrafter"/>
</dbReference>